<keyword evidence="3" id="KW-0812">Transmembrane</keyword>
<dbReference type="InterPro" id="IPR000626">
    <property type="entry name" value="Ubiquitin-like_dom"/>
</dbReference>
<dbReference type="SMART" id="SM00714">
    <property type="entry name" value="LITAF"/>
    <property type="match status" value="1"/>
</dbReference>
<name>A0A9D3PG51_MEGAT</name>
<dbReference type="PANTHER" id="PTHR14942">
    <property type="entry name" value="U11/U12 SMALL NUCLEAR RIBONUCLEOPROTEIN 25 KDA PROTEIN"/>
    <property type="match status" value="1"/>
</dbReference>
<evidence type="ECO:0000313" key="7">
    <source>
        <dbReference type="Proteomes" id="UP001046870"/>
    </source>
</evidence>
<feature type="coiled-coil region" evidence="1">
    <location>
        <begin position="301"/>
        <end position="328"/>
    </location>
</feature>
<keyword evidence="1" id="KW-0175">Coiled coil</keyword>
<evidence type="ECO:0000313" key="6">
    <source>
        <dbReference type="EMBL" id="KAG7459418.1"/>
    </source>
</evidence>
<feature type="compositionally biased region" description="Low complexity" evidence="2">
    <location>
        <begin position="232"/>
        <end position="241"/>
    </location>
</feature>
<comment type="caution">
    <text evidence="6">The sequence shown here is derived from an EMBL/GenBank/DDBJ whole genome shotgun (WGS) entry which is preliminary data.</text>
</comment>
<feature type="compositionally biased region" description="Basic and acidic residues" evidence="2">
    <location>
        <begin position="16"/>
        <end position="30"/>
    </location>
</feature>
<dbReference type="SUPFAM" id="SSF54236">
    <property type="entry name" value="Ubiquitin-like"/>
    <property type="match status" value="1"/>
</dbReference>
<dbReference type="Gene3D" id="3.10.20.90">
    <property type="entry name" value="Phosphatidylinositol 3-kinase Catalytic Subunit, Chain A, domain 1"/>
    <property type="match status" value="1"/>
</dbReference>
<keyword evidence="3" id="KW-1133">Transmembrane helix</keyword>
<evidence type="ECO:0000256" key="2">
    <source>
        <dbReference type="SAM" id="MobiDB-lite"/>
    </source>
</evidence>
<dbReference type="InterPro" id="IPR029071">
    <property type="entry name" value="Ubiquitin-like_domsf"/>
</dbReference>
<accession>A0A9D3PG51</accession>
<feature type="domain" description="LITAF" evidence="5">
    <location>
        <begin position="370"/>
        <end position="454"/>
    </location>
</feature>
<feature type="region of interest" description="Disordered" evidence="2">
    <location>
        <begin position="220"/>
        <end position="241"/>
    </location>
</feature>
<dbReference type="Pfam" id="PF10601">
    <property type="entry name" value="zf-LITAF-like"/>
    <property type="match status" value="1"/>
</dbReference>
<evidence type="ECO:0000256" key="3">
    <source>
        <dbReference type="SAM" id="Phobius"/>
    </source>
</evidence>
<dbReference type="Proteomes" id="UP001046870">
    <property type="component" value="Chromosome 19"/>
</dbReference>
<dbReference type="GO" id="GO:0005689">
    <property type="term" value="C:U12-type spliceosomal complex"/>
    <property type="evidence" value="ECO:0007669"/>
    <property type="project" value="TreeGrafter"/>
</dbReference>
<sequence length="455" mass="51314">MSEVEQARSPVPAEDLSVKEAERERLKDEKEQVEDEELVEEEEEEEEEEEDEEALPHSEFLDIFEEGLARIVQDPLLCDLPIQVTLEEVNSQVALEYGQAMTVRVCKADGEVMPIVVVQNATVLDLKKAIRRFLELKQQREGGVKHISWRYVWRTFHLVFEGEKLEDDKMKLKDYGIRNREPHVLNTALTSAPVKRGKSVPLFPGVTSADSIPRLPVRRTLRGQTCPPPPRSTSTAPMMPSTSEMQELRQIEEEMNQVALKQQQLKDRHAMLIVLEKFKKDASQAPSAKVLMRIDSEDCGKSSELQQIEEKLAALEKEEAELQRRKDKILYPKSQQSDSLLDNSAVIPHGGVFVLPPVPDLVVAPPPPMPAPQVILDPKNLPAHPSQTQCPSCHQFITTEIITKVGTVTWLACVMSAMLGCVAGCCFIPFCISNFKDIIHQCPRCRTKIHTIPKL</sequence>
<feature type="domain" description="Ubiquitin-like" evidence="4">
    <location>
        <begin position="101"/>
        <end position="179"/>
    </location>
</feature>
<dbReference type="CDD" id="cd17058">
    <property type="entry name" value="Ubl_SNRNP25"/>
    <property type="match status" value="1"/>
</dbReference>
<dbReference type="PANTHER" id="PTHR14942:SF0">
    <property type="entry name" value="U11_U12 SMALL NUCLEAR RIBONUCLEOPROTEIN 25 KDA PROTEIN"/>
    <property type="match status" value="1"/>
</dbReference>
<keyword evidence="3" id="KW-0472">Membrane</keyword>
<reference evidence="6" key="1">
    <citation type="submission" date="2021-01" db="EMBL/GenBank/DDBJ databases">
        <authorList>
            <person name="Zahm M."/>
            <person name="Roques C."/>
            <person name="Cabau C."/>
            <person name="Klopp C."/>
            <person name="Donnadieu C."/>
            <person name="Jouanno E."/>
            <person name="Lampietro C."/>
            <person name="Louis A."/>
            <person name="Herpin A."/>
            <person name="Echchiki A."/>
            <person name="Berthelot C."/>
            <person name="Parey E."/>
            <person name="Roest-Crollius H."/>
            <person name="Braasch I."/>
            <person name="Postlethwait J."/>
            <person name="Bobe J."/>
            <person name="Montfort J."/>
            <person name="Bouchez O."/>
            <person name="Begum T."/>
            <person name="Mejri S."/>
            <person name="Adams A."/>
            <person name="Chen W.-J."/>
            <person name="Guiguen Y."/>
        </authorList>
    </citation>
    <scope>NUCLEOTIDE SEQUENCE</scope>
    <source>
        <strain evidence="6">YG-15Mar2019-1</strain>
        <tissue evidence="6">Brain</tissue>
    </source>
</reference>
<dbReference type="InterPro" id="IPR040610">
    <property type="entry name" value="SNRNP25_ubiquitin"/>
</dbReference>
<organism evidence="6 7">
    <name type="scientific">Megalops atlanticus</name>
    <name type="common">Tarpon</name>
    <name type="synonym">Clupea gigantea</name>
    <dbReference type="NCBI Taxonomy" id="7932"/>
    <lineage>
        <taxon>Eukaryota</taxon>
        <taxon>Metazoa</taxon>
        <taxon>Chordata</taxon>
        <taxon>Craniata</taxon>
        <taxon>Vertebrata</taxon>
        <taxon>Euteleostomi</taxon>
        <taxon>Actinopterygii</taxon>
        <taxon>Neopterygii</taxon>
        <taxon>Teleostei</taxon>
        <taxon>Elopiformes</taxon>
        <taxon>Megalopidae</taxon>
        <taxon>Megalops</taxon>
    </lineage>
</organism>
<dbReference type="PROSITE" id="PS50053">
    <property type="entry name" value="UBIQUITIN_2"/>
    <property type="match status" value="1"/>
</dbReference>
<evidence type="ECO:0000259" key="5">
    <source>
        <dbReference type="PROSITE" id="PS51837"/>
    </source>
</evidence>
<evidence type="ECO:0008006" key="8">
    <source>
        <dbReference type="Google" id="ProtNLM"/>
    </source>
</evidence>
<dbReference type="GO" id="GO:0000398">
    <property type="term" value="P:mRNA splicing, via spliceosome"/>
    <property type="evidence" value="ECO:0007669"/>
    <property type="project" value="InterPro"/>
</dbReference>
<dbReference type="Pfam" id="PF18036">
    <property type="entry name" value="Ubiquitin_4"/>
    <property type="match status" value="1"/>
</dbReference>
<dbReference type="OrthoDB" id="72819at2759"/>
<protein>
    <recommendedName>
        <fullName evidence="8">Ubiquitin-like domain-containing protein</fullName>
    </recommendedName>
</protein>
<proteinExistence type="predicted"/>
<dbReference type="InterPro" id="IPR039690">
    <property type="entry name" value="SNRNP25"/>
</dbReference>
<evidence type="ECO:0000256" key="1">
    <source>
        <dbReference type="SAM" id="Coils"/>
    </source>
</evidence>
<dbReference type="AlphaFoldDB" id="A0A9D3PG51"/>
<dbReference type="InterPro" id="IPR006629">
    <property type="entry name" value="LITAF"/>
</dbReference>
<dbReference type="EMBL" id="JAFDVH010000019">
    <property type="protein sequence ID" value="KAG7459418.1"/>
    <property type="molecule type" value="Genomic_DNA"/>
</dbReference>
<keyword evidence="7" id="KW-1185">Reference proteome</keyword>
<feature type="compositionally biased region" description="Acidic residues" evidence="2">
    <location>
        <begin position="31"/>
        <end position="53"/>
    </location>
</feature>
<gene>
    <name evidence="6" type="ORF">MATL_G00210410</name>
</gene>
<dbReference type="PROSITE" id="PS51837">
    <property type="entry name" value="LITAF"/>
    <property type="match status" value="1"/>
</dbReference>
<evidence type="ECO:0000259" key="4">
    <source>
        <dbReference type="PROSITE" id="PS50053"/>
    </source>
</evidence>
<feature type="transmembrane region" description="Helical" evidence="3">
    <location>
        <begin position="408"/>
        <end position="432"/>
    </location>
</feature>
<feature type="region of interest" description="Disordered" evidence="2">
    <location>
        <begin position="1"/>
        <end position="57"/>
    </location>
</feature>